<evidence type="ECO:0000256" key="1">
    <source>
        <dbReference type="ARBA" id="ARBA00022490"/>
    </source>
</evidence>
<evidence type="ECO:0000313" key="7">
    <source>
        <dbReference type="EMBL" id="MCL6271165.1"/>
    </source>
</evidence>
<keyword evidence="5 6" id="KW-0676">Redox-active center</keyword>
<dbReference type="HAMAP" id="MF_00117">
    <property type="entry name" value="HslO"/>
    <property type="match status" value="1"/>
</dbReference>
<keyword evidence="4 6" id="KW-0143">Chaperone</keyword>
<dbReference type="Gene3D" id="3.90.1280.10">
    <property type="entry name" value="HSP33 redox switch-like"/>
    <property type="match status" value="1"/>
</dbReference>
<evidence type="ECO:0000313" key="8">
    <source>
        <dbReference type="Proteomes" id="UP001203338"/>
    </source>
</evidence>
<organism evidence="7 8">
    <name type="scientific">Parendozoicomonas callyspongiae</name>
    <dbReference type="NCBI Taxonomy" id="2942213"/>
    <lineage>
        <taxon>Bacteria</taxon>
        <taxon>Pseudomonadati</taxon>
        <taxon>Pseudomonadota</taxon>
        <taxon>Gammaproteobacteria</taxon>
        <taxon>Oceanospirillales</taxon>
        <taxon>Endozoicomonadaceae</taxon>
        <taxon>Parendozoicomonas</taxon>
    </lineage>
</organism>
<keyword evidence="1 6" id="KW-0963">Cytoplasm</keyword>
<dbReference type="InterPro" id="IPR016154">
    <property type="entry name" value="Heat_shock_Hsp33_C"/>
</dbReference>
<keyword evidence="3 6" id="KW-1015">Disulfide bond</keyword>
<comment type="PTM">
    <text evidence="6">Under oxidizing conditions two disulfide bonds are formed involving the reactive cysteines. Under reducing conditions zinc is bound to the reactive cysteines and the protein is inactive.</text>
</comment>
<evidence type="ECO:0000256" key="3">
    <source>
        <dbReference type="ARBA" id="ARBA00023157"/>
    </source>
</evidence>
<dbReference type="Proteomes" id="UP001203338">
    <property type="component" value="Unassembled WGS sequence"/>
</dbReference>
<evidence type="ECO:0000256" key="2">
    <source>
        <dbReference type="ARBA" id="ARBA00022833"/>
    </source>
</evidence>
<dbReference type="RefSeq" id="WP_249700568.1">
    <property type="nucleotide sequence ID" value="NZ_JAMFLX010000021.1"/>
</dbReference>
<dbReference type="Gene3D" id="1.10.287.480">
    <property type="entry name" value="helix hairpin bin"/>
    <property type="match status" value="1"/>
</dbReference>
<comment type="similarity">
    <text evidence="6">Belongs to the HSP33 family.</text>
</comment>
<proteinExistence type="inferred from homology"/>
<dbReference type="SUPFAM" id="SSF118352">
    <property type="entry name" value="HSP33 redox switch-like"/>
    <property type="match status" value="1"/>
</dbReference>
<gene>
    <name evidence="6 7" type="primary">hslO</name>
    <name evidence="7" type="ORF">M3P05_14660</name>
</gene>
<keyword evidence="2 6" id="KW-0862">Zinc</keyword>
<protein>
    <recommendedName>
        <fullName evidence="6">33 kDa chaperonin</fullName>
    </recommendedName>
    <alternativeName>
        <fullName evidence="6">Heat shock protein 33 homolog</fullName>
        <shortName evidence="6">HSP33</shortName>
    </alternativeName>
</protein>
<dbReference type="InterPro" id="IPR023212">
    <property type="entry name" value="Hsp33_helix_hairpin_bin_dom_sf"/>
</dbReference>
<dbReference type="CDD" id="cd00498">
    <property type="entry name" value="Hsp33"/>
    <property type="match status" value="1"/>
</dbReference>
<feature type="disulfide bond" description="Redox-active" evidence="6">
    <location>
        <begin position="233"/>
        <end position="235"/>
    </location>
</feature>
<accession>A0ABT0PII5</accession>
<evidence type="ECO:0000256" key="5">
    <source>
        <dbReference type="ARBA" id="ARBA00023284"/>
    </source>
</evidence>
<dbReference type="Pfam" id="PF01430">
    <property type="entry name" value="HSP33"/>
    <property type="match status" value="1"/>
</dbReference>
<dbReference type="EMBL" id="JAMFLX010000021">
    <property type="protein sequence ID" value="MCL6271165.1"/>
    <property type="molecule type" value="Genomic_DNA"/>
</dbReference>
<reference evidence="7 8" key="1">
    <citation type="submission" date="2022-05" db="EMBL/GenBank/DDBJ databases">
        <authorList>
            <person name="Park J.-S."/>
        </authorList>
    </citation>
    <scope>NUCLEOTIDE SEQUENCE [LARGE SCALE GENOMIC DNA]</scope>
    <source>
        <strain evidence="7 8">2012CJ34-2</strain>
    </source>
</reference>
<dbReference type="SUPFAM" id="SSF64397">
    <property type="entry name" value="Hsp33 domain"/>
    <property type="match status" value="1"/>
</dbReference>
<feature type="disulfide bond" description="Redox-active" evidence="6">
    <location>
        <begin position="266"/>
        <end position="269"/>
    </location>
</feature>
<comment type="caution">
    <text evidence="7">The sequence shown here is derived from an EMBL/GenBank/DDBJ whole genome shotgun (WGS) entry which is preliminary data.</text>
</comment>
<dbReference type="PANTHER" id="PTHR30111:SF1">
    <property type="entry name" value="33 KDA CHAPERONIN"/>
    <property type="match status" value="1"/>
</dbReference>
<comment type="function">
    <text evidence="6">Redox regulated molecular chaperone. Protects both thermally unfolding and oxidatively damaged proteins from irreversible aggregation. Plays an important role in the bacterial defense system toward oxidative stress.</text>
</comment>
<dbReference type="InterPro" id="IPR000397">
    <property type="entry name" value="Heat_shock_Hsp33"/>
</dbReference>
<dbReference type="Gene3D" id="3.55.30.10">
    <property type="entry name" value="Hsp33 domain"/>
    <property type="match status" value="1"/>
</dbReference>
<keyword evidence="8" id="KW-1185">Reference proteome</keyword>
<dbReference type="PIRSF" id="PIRSF005261">
    <property type="entry name" value="Heat_shock_Hsp33"/>
    <property type="match status" value="1"/>
</dbReference>
<dbReference type="InterPro" id="IPR016153">
    <property type="entry name" value="Heat_shock_Hsp33_N"/>
</dbReference>
<comment type="subcellular location">
    <subcellularLocation>
        <location evidence="6">Cytoplasm</location>
    </subcellularLocation>
</comment>
<dbReference type="NCBIfam" id="NF001033">
    <property type="entry name" value="PRK00114.1"/>
    <property type="match status" value="1"/>
</dbReference>
<sequence>MTQSDSAQRFLFENTDMRGERVQLDQSLQDALAPHAYPDAIRTLIGEMASAAVLLSTTLKFEGTLTLQARSNGPVSVLMVECTDKRTFRAIARWDDAQLSPTDIDLHALLPEGQLVMTIDPVKGKRYQGIVALTGDTLGECFASYFEQSEQLPTRLWLSSNGEKAAGFLLQALPAQVEADKTARAERWEHLTVLADTLKDEEQLELPTEELLHRLYHEEDIRLFDAEPVKFHCNCSRERTGSALTTIDPADVREILEESGQIDLDCQFCNTRYIFTEEDVNKLLGAGETRH</sequence>
<evidence type="ECO:0000256" key="6">
    <source>
        <dbReference type="HAMAP-Rule" id="MF_00117"/>
    </source>
</evidence>
<name>A0ABT0PII5_9GAMM</name>
<dbReference type="PANTHER" id="PTHR30111">
    <property type="entry name" value="33 KDA CHAPERONIN"/>
    <property type="match status" value="1"/>
</dbReference>
<evidence type="ECO:0000256" key="4">
    <source>
        <dbReference type="ARBA" id="ARBA00023186"/>
    </source>
</evidence>